<gene>
    <name evidence="1" type="ORF">CDAR_391631</name>
</gene>
<comment type="caution">
    <text evidence="1">The sequence shown here is derived from an EMBL/GenBank/DDBJ whole genome shotgun (WGS) entry which is preliminary data.</text>
</comment>
<organism evidence="1 2">
    <name type="scientific">Caerostris darwini</name>
    <dbReference type="NCBI Taxonomy" id="1538125"/>
    <lineage>
        <taxon>Eukaryota</taxon>
        <taxon>Metazoa</taxon>
        <taxon>Ecdysozoa</taxon>
        <taxon>Arthropoda</taxon>
        <taxon>Chelicerata</taxon>
        <taxon>Arachnida</taxon>
        <taxon>Araneae</taxon>
        <taxon>Araneomorphae</taxon>
        <taxon>Entelegynae</taxon>
        <taxon>Araneoidea</taxon>
        <taxon>Araneidae</taxon>
        <taxon>Caerostris</taxon>
    </lineage>
</organism>
<accession>A0AAV4QJZ0</accession>
<dbReference type="EMBL" id="BPLQ01004594">
    <property type="protein sequence ID" value="GIY09256.1"/>
    <property type="molecule type" value="Genomic_DNA"/>
</dbReference>
<keyword evidence="2" id="KW-1185">Reference proteome</keyword>
<evidence type="ECO:0000313" key="2">
    <source>
        <dbReference type="Proteomes" id="UP001054837"/>
    </source>
</evidence>
<protein>
    <submittedName>
        <fullName evidence="1">Uncharacterized protein</fullName>
    </submittedName>
</protein>
<proteinExistence type="predicted"/>
<evidence type="ECO:0000313" key="1">
    <source>
        <dbReference type="EMBL" id="GIY09256.1"/>
    </source>
</evidence>
<sequence length="91" mass="10388">MVIMYGYKGMVKGYDYKGMVIKIWLREFSADEEVILVYDGFVVVIIATETNESRPVVEVSGTVLGRDGRFPEVDRLQTPRFLKCTKACKKC</sequence>
<dbReference type="Proteomes" id="UP001054837">
    <property type="component" value="Unassembled WGS sequence"/>
</dbReference>
<name>A0AAV4QJZ0_9ARAC</name>
<reference evidence="1 2" key="1">
    <citation type="submission" date="2021-06" db="EMBL/GenBank/DDBJ databases">
        <title>Caerostris darwini draft genome.</title>
        <authorList>
            <person name="Kono N."/>
            <person name="Arakawa K."/>
        </authorList>
    </citation>
    <scope>NUCLEOTIDE SEQUENCE [LARGE SCALE GENOMIC DNA]</scope>
</reference>
<dbReference type="AlphaFoldDB" id="A0AAV4QJZ0"/>